<dbReference type="GO" id="GO:0015629">
    <property type="term" value="C:actin cytoskeleton"/>
    <property type="evidence" value="ECO:0007669"/>
    <property type="project" value="TreeGrafter"/>
</dbReference>
<dbReference type="InterPro" id="IPR001997">
    <property type="entry name" value="Calponin/LIMCH1"/>
</dbReference>
<dbReference type="Gene3D" id="1.10.418.10">
    <property type="entry name" value="Calponin-like domain"/>
    <property type="match status" value="1"/>
</dbReference>
<sequence>MCFPKITENEIAGKRDTQQEEEAQEWIEAITGEQFTKGSFEESLRDCVLLCRMMNKLAPGCIQKINTSGGDYKIMDNISQFQKAAVWYGVGDVDLFNANDLCEMKNIALVTQTIFAVARAAYKHPEFKGPYLGPRPSEENKRDFTEDQLRAGEAIIGLQAGTNKGASQAGTNMGASRKIILGK</sequence>
<evidence type="ECO:0000256" key="2">
    <source>
        <dbReference type="ARBA" id="ARBA00022737"/>
    </source>
</evidence>
<evidence type="ECO:0000256" key="1">
    <source>
        <dbReference type="ARBA" id="ARBA00009631"/>
    </source>
</evidence>
<proteinExistence type="inferred from homology"/>
<accession>A0A1J1J6U8</accession>
<comment type="similarity">
    <text evidence="1 6">Belongs to the calponin family.</text>
</comment>
<dbReference type="STRING" id="568069.A0A1J1J6U8"/>
<comment type="function">
    <text evidence="5 6">Thin filament-associated protein that is implicated in the regulation and modulation of smooth muscle contraction. It is capable of binding to actin, calmodulin and tropomyosin. The interaction of calponin with actin inhibits the actomyosin Mg-ATPase activity.</text>
</comment>
<dbReference type="PROSITE" id="PS51122">
    <property type="entry name" value="CALPONIN_2"/>
    <property type="match status" value="1"/>
</dbReference>
<name>A0A1J1J6U8_9DIPT</name>
<dbReference type="Pfam" id="PF00307">
    <property type="entry name" value="CH"/>
    <property type="match status" value="1"/>
</dbReference>
<keyword evidence="3 6" id="KW-0112">Calmodulin-binding</keyword>
<gene>
    <name evidence="8" type="ORF">CLUMA_CG020660</name>
</gene>
<dbReference type="GO" id="GO:0031032">
    <property type="term" value="P:actomyosin structure organization"/>
    <property type="evidence" value="ECO:0007669"/>
    <property type="project" value="InterPro"/>
</dbReference>
<dbReference type="EMBL" id="CVRI01000073">
    <property type="protein sequence ID" value="CRL07706.1"/>
    <property type="molecule type" value="Genomic_DNA"/>
</dbReference>
<dbReference type="InterPro" id="IPR050606">
    <property type="entry name" value="Calponin-like"/>
</dbReference>
<dbReference type="GO" id="GO:0051015">
    <property type="term" value="F:actin filament binding"/>
    <property type="evidence" value="ECO:0007669"/>
    <property type="project" value="TreeGrafter"/>
</dbReference>
<dbReference type="PRINTS" id="PR00889">
    <property type="entry name" value="CALPONIN"/>
</dbReference>
<feature type="domain" description="Calponin-homology (CH)" evidence="7">
    <location>
        <begin position="17"/>
        <end position="121"/>
    </location>
</feature>
<dbReference type="InterPro" id="IPR036872">
    <property type="entry name" value="CH_dom_sf"/>
</dbReference>
<evidence type="ECO:0000256" key="3">
    <source>
        <dbReference type="ARBA" id="ARBA00022860"/>
    </source>
</evidence>
<dbReference type="SUPFAM" id="SSF47576">
    <property type="entry name" value="Calponin-homology domain, CH-domain"/>
    <property type="match status" value="1"/>
</dbReference>
<evidence type="ECO:0000313" key="9">
    <source>
        <dbReference type="Proteomes" id="UP000183832"/>
    </source>
</evidence>
<dbReference type="GO" id="GO:0005516">
    <property type="term" value="F:calmodulin binding"/>
    <property type="evidence" value="ECO:0007669"/>
    <property type="project" value="UniProtKB-KW"/>
</dbReference>
<dbReference type="InterPro" id="IPR000557">
    <property type="entry name" value="Calponin_repeat"/>
</dbReference>
<reference evidence="8 9" key="1">
    <citation type="submission" date="2015-04" db="EMBL/GenBank/DDBJ databases">
        <authorList>
            <person name="Syromyatnikov M.Y."/>
            <person name="Popov V.N."/>
        </authorList>
    </citation>
    <scope>NUCLEOTIDE SEQUENCE [LARGE SCALE GENOMIC DNA]</scope>
</reference>
<dbReference type="SMART" id="SM00033">
    <property type="entry name" value="CH"/>
    <property type="match status" value="1"/>
</dbReference>
<dbReference type="GO" id="GO:0007015">
    <property type="term" value="P:actin filament organization"/>
    <property type="evidence" value="ECO:0007669"/>
    <property type="project" value="TreeGrafter"/>
</dbReference>
<evidence type="ECO:0000256" key="4">
    <source>
        <dbReference type="ARBA" id="ARBA00023203"/>
    </source>
</evidence>
<dbReference type="Proteomes" id="UP000183832">
    <property type="component" value="Unassembled WGS sequence"/>
</dbReference>
<dbReference type="PROSITE" id="PS50021">
    <property type="entry name" value="CH"/>
    <property type="match status" value="1"/>
</dbReference>
<keyword evidence="4 6" id="KW-0009">Actin-binding</keyword>
<dbReference type="InterPro" id="IPR003096">
    <property type="entry name" value="SM22_calponin"/>
</dbReference>
<dbReference type="OrthoDB" id="21595at2759"/>
<organism evidence="8 9">
    <name type="scientific">Clunio marinus</name>
    <dbReference type="NCBI Taxonomy" id="568069"/>
    <lineage>
        <taxon>Eukaryota</taxon>
        <taxon>Metazoa</taxon>
        <taxon>Ecdysozoa</taxon>
        <taxon>Arthropoda</taxon>
        <taxon>Hexapoda</taxon>
        <taxon>Insecta</taxon>
        <taxon>Pterygota</taxon>
        <taxon>Neoptera</taxon>
        <taxon>Endopterygota</taxon>
        <taxon>Diptera</taxon>
        <taxon>Nematocera</taxon>
        <taxon>Chironomoidea</taxon>
        <taxon>Chironomidae</taxon>
        <taxon>Clunio</taxon>
    </lineage>
</organism>
<keyword evidence="9" id="KW-1185">Reference proteome</keyword>
<evidence type="ECO:0000256" key="5">
    <source>
        <dbReference type="ARBA" id="ARBA00025109"/>
    </source>
</evidence>
<dbReference type="PROSITE" id="PS01052">
    <property type="entry name" value="CALPONIN_1"/>
    <property type="match status" value="1"/>
</dbReference>
<dbReference type="PANTHER" id="PTHR47385">
    <property type="entry name" value="CALPONIN"/>
    <property type="match status" value="1"/>
</dbReference>
<protein>
    <recommendedName>
        <fullName evidence="6">Calponin</fullName>
    </recommendedName>
</protein>
<evidence type="ECO:0000256" key="6">
    <source>
        <dbReference type="RuleBase" id="RU361224"/>
    </source>
</evidence>
<dbReference type="Pfam" id="PF00402">
    <property type="entry name" value="Calponin"/>
    <property type="match status" value="1"/>
</dbReference>
<evidence type="ECO:0000313" key="8">
    <source>
        <dbReference type="EMBL" id="CRL07706.1"/>
    </source>
</evidence>
<dbReference type="PRINTS" id="PR00888">
    <property type="entry name" value="SM22CALPONIN"/>
</dbReference>
<keyword evidence="2" id="KW-0677">Repeat</keyword>
<evidence type="ECO:0000259" key="7">
    <source>
        <dbReference type="PROSITE" id="PS50021"/>
    </source>
</evidence>
<dbReference type="InterPro" id="IPR001715">
    <property type="entry name" value="CH_dom"/>
</dbReference>
<dbReference type="PANTHER" id="PTHR47385:SF13">
    <property type="entry name" value="CALPONIN"/>
    <property type="match status" value="1"/>
</dbReference>
<dbReference type="AlphaFoldDB" id="A0A1J1J6U8"/>